<evidence type="ECO:0000256" key="5">
    <source>
        <dbReference type="ARBA" id="ARBA00023136"/>
    </source>
</evidence>
<accession>A0A1U9MBB0</accession>
<sequence length="680" mass="73645">MTVGVVIYFGLSYEPDGRTLTALSIIAIGIFILSRHFRPAFYITGLAMCIFLGALCSKIETWRLSTPMLGSDISSTIKGRIISVEKVTRGKSRLIVDIISTEKPHLNHAPERAKLTFSGNNTEFEPGDGIEGRAKLRASSGPIRPDSYDFSFANYFQSIGAQGYFVGKPTKIFVEPPISSLERFSLAVARLRLAMTNRIINAIGGETGSIAAALITGQRGGILPATNEALRIAGLSHILSISGLHMAMVAGMVLIVIRTLLALFPSFASRYQSKKFAAAAALFVSAFYLLLSGSDVAAQRSFVMVAVMLVAIIFDRSAITMRNLAIAAIITLVVFPHEVLGPSFQMSFSATGALIATFGWWSRKHKSGFQTTPMFFGAGVMRIVLFPVLSTAVASLVAGLASGIFSAYHFSNTAPLGVLSNALAFPVMSIAVMPFALAAALLMPFGLEWWPLQIMGVGVKIVEKIAYSVASISPDVNPGLIPPIALVFLSIGLVILLFFKTRLCLFSIIFFFVGIIFVIHQTQPLLLISEDKGAVGLIDDKTLYITDIKPTRFTTEVWLRSYALNGIVGPSSEDYQKNAQFICDHGTCHAQKDGGLEIAVIEKQNTSDLTCPDDDILLLSSNIHLINCRPEQKVITETSLNLKGSIVVTDNGKIISAIESGPTRPWNEHRKYLRSSGSKF</sequence>
<dbReference type="GO" id="GO:0005886">
    <property type="term" value="C:plasma membrane"/>
    <property type="evidence" value="ECO:0007669"/>
    <property type="project" value="UniProtKB-SubCell"/>
</dbReference>
<feature type="domain" description="ComEC/Rec2-related protein" evidence="7">
    <location>
        <begin position="214"/>
        <end position="499"/>
    </location>
</feature>
<dbReference type="NCBIfam" id="TIGR00360">
    <property type="entry name" value="ComEC_N-term"/>
    <property type="match status" value="1"/>
</dbReference>
<feature type="transmembrane region" description="Helical" evidence="6">
    <location>
        <begin position="17"/>
        <end position="34"/>
    </location>
</feature>
<keyword evidence="3 6" id="KW-0812">Transmembrane</keyword>
<keyword evidence="5 6" id="KW-0472">Membrane</keyword>
<evidence type="ECO:0000256" key="2">
    <source>
        <dbReference type="ARBA" id="ARBA00022475"/>
    </source>
</evidence>
<evidence type="ECO:0000259" key="8">
    <source>
        <dbReference type="Pfam" id="PF13567"/>
    </source>
</evidence>
<dbReference type="AlphaFoldDB" id="A0A1U9MBB0"/>
<organism evidence="9 10">
    <name type="scientific">Bartonella apihabitans</name>
    <dbReference type="NCBI Taxonomy" id="2750929"/>
    <lineage>
        <taxon>Bacteria</taxon>
        <taxon>Pseudomonadati</taxon>
        <taxon>Pseudomonadota</taxon>
        <taxon>Alphaproteobacteria</taxon>
        <taxon>Hyphomicrobiales</taxon>
        <taxon>Bartonellaceae</taxon>
        <taxon>Bartonella</taxon>
    </lineage>
</organism>
<dbReference type="EMBL" id="CP015820">
    <property type="protein sequence ID" value="AQT42567.1"/>
    <property type="molecule type" value="Genomic_DNA"/>
</dbReference>
<dbReference type="PANTHER" id="PTHR30619">
    <property type="entry name" value="DNA INTERNALIZATION/COMPETENCE PROTEIN COMEC/REC2"/>
    <property type="match status" value="1"/>
</dbReference>
<dbReference type="Proteomes" id="UP000189660">
    <property type="component" value="Chromosome"/>
</dbReference>
<evidence type="ECO:0000256" key="4">
    <source>
        <dbReference type="ARBA" id="ARBA00022989"/>
    </source>
</evidence>
<evidence type="ECO:0000313" key="10">
    <source>
        <dbReference type="Proteomes" id="UP000189660"/>
    </source>
</evidence>
<name>A0A1U9MBB0_9HYPH</name>
<keyword evidence="2" id="KW-1003">Cell membrane</keyword>
<evidence type="ECO:0000313" key="9">
    <source>
        <dbReference type="EMBL" id="AQT42567.1"/>
    </source>
</evidence>
<keyword evidence="10" id="KW-1185">Reference proteome</keyword>
<protein>
    <submittedName>
        <fullName evidence="9">ComEC/Rec2-related protein</fullName>
    </submittedName>
</protein>
<dbReference type="PANTHER" id="PTHR30619:SF1">
    <property type="entry name" value="RECOMBINATION PROTEIN 2"/>
    <property type="match status" value="1"/>
</dbReference>
<feature type="domain" description="DUF4131" evidence="8">
    <location>
        <begin position="22"/>
        <end position="167"/>
    </location>
</feature>
<keyword evidence="4 6" id="KW-1133">Transmembrane helix</keyword>
<dbReference type="Pfam" id="PF13567">
    <property type="entry name" value="DUF4131"/>
    <property type="match status" value="1"/>
</dbReference>
<evidence type="ECO:0000256" key="3">
    <source>
        <dbReference type="ARBA" id="ARBA00022692"/>
    </source>
</evidence>
<feature type="transmembrane region" description="Helical" evidence="6">
    <location>
        <begin position="479"/>
        <end position="498"/>
    </location>
</feature>
<feature type="transmembrane region" description="Helical" evidence="6">
    <location>
        <begin position="503"/>
        <end position="520"/>
    </location>
</feature>
<evidence type="ECO:0000256" key="1">
    <source>
        <dbReference type="ARBA" id="ARBA00004651"/>
    </source>
</evidence>
<feature type="transmembrane region" description="Helical" evidence="6">
    <location>
        <begin position="321"/>
        <end position="337"/>
    </location>
</feature>
<proteinExistence type="predicted"/>
<dbReference type="InterPro" id="IPR025405">
    <property type="entry name" value="DUF4131"/>
</dbReference>
<feature type="transmembrane region" description="Helical" evidence="6">
    <location>
        <begin position="383"/>
        <end position="410"/>
    </location>
</feature>
<dbReference type="InterPro" id="IPR052159">
    <property type="entry name" value="Competence_DNA_uptake"/>
</dbReference>
<evidence type="ECO:0000256" key="6">
    <source>
        <dbReference type="SAM" id="Phobius"/>
    </source>
</evidence>
<dbReference type="InterPro" id="IPR004477">
    <property type="entry name" value="ComEC_N"/>
</dbReference>
<reference evidence="9 10" key="1">
    <citation type="submission" date="2016-11" db="EMBL/GenBank/DDBJ databases">
        <title>Comparative genomics of Bartonella apis.</title>
        <authorList>
            <person name="Engel P."/>
        </authorList>
    </citation>
    <scope>NUCLEOTIDE SEQUENCE [LARGE SCALE GENOMIC DNA]</scope>
    <source>
        <strain evidence="9 10">BBC0178</strain>
    </source>
</reference>
<evidence type="ECO:0000259" key="7">
    <source>
        <dbReference type="Pfam" id="PF03772"/>
    </source>
</evidence>
<dbReference type="KEGG" id="bapa:BBC0178_010860"/>
<feature type="transmembrane region" description="Helical" evidence="6">
    <location>
        <begin position="276"/>
        <end position="291"/>
    </location>
</feature>
<feature type="transmembrane region" description="Helical" evidence="6">
    <location>
        <begin position="238"/>
        <end position="264"/>
    </location>
</feature>
<dbReference type="Pfam" id="PF03772">
    <property type="entry name" value="Competence"/>
    <property type="match status" value="1"/>
</dbReference>
<comment type="subcellular location">
    <subcellularLocation>
        <location evidence="1">Cell membrane</location>
        <topology evidence="1">Multi-pass membrane protein</topology>
    </subcellularLocation>
</comment>
<feature type="transmembrane region" description="Helical" evidence="6">
    <location>
        <begin position="422"/>
        <end position="442"/>
    </location>
</feature>
<gene>
    <name evidence="9" type="ORF">BBC0178_010860</name>
</gene>